<evidence type="ECO:0000313" key="1">
    <source>
        <dbReference type="EMBL" id="SHI37497.1"/>
    </source>
</evidence>
<protein>
    <submittedName>
        <fullName evidence="1">Uncharacterized protein</fullName>
    </submittedName>
</protein>
<gene>
    <name evidence="1" type="ORF">SAMN05444363_0288</name>
</gene>
<keyword evidence="2" id="KW-1185">Reference proteome</keyword>
<name>A0A1M6AM53_9FLAO</name>
<accession>A0A1M6AM53</accession>
<dbReference type="AlphaFoldDB" id="A0A1M6AM53"/>
<dbReference type="EMBL" id="FQZI01000001">
    <property type="protein sequence ID" value="SHI37497.1"/>
    <property type="molecule type" value="Genomic_DNA"/>
</dbReference>
<evidence type="ECO:0000313" key="2">
    <source>
        <dbReference type="Proteomes" id="UP000184488"/>
    </source>
</evidence>
<sequence>MLKLHATKLSLVISKMIPIQNILQFEQNESNLLKV</sequence>
<reference evidence="2" key="1">
    <citation type="submission" date="2016-11" db="EMBL/GenBank/DDBJ databases">
        <authorList>
            <person name="Varghese N."/>
            <person name="Submissions S."/>
        </authorList>
    </citation>
    <scope>NUCLEOTIDE SEQUENCE [LARGE SCALE GENOMIC DNA]</scope>
    <source>
        <strain evidence="2">DSM 18829</strain>
    </source>
</reference>
<organism evidence="1 2">
    <name type="scientific">Flavobacterium terrae</name>
    <dbReference type="NCBI Taxonomy" id="415425"/>
    <lineage>
        <taxon>Bacteria</taxon>
        <taxon>Pseudomonadati</taxon>
        <taxon>Bacteroidota</taxon>
        <taxon>Flavobacteriia</taxon>
        <taxon>Flavobacteriales</taxon>
        <taxon>Flavobacteriaceae</taxon>
        <taxon>Flavobacterium</taxon>
    </lineage>
</organism>
<dbReference type="Proteomes" id="UP000184488">
    <property type="component" value="Unassembled WGS sequence"/>
</dbReference>
<proteinExistence type="predicted"/>
<dbReference type="STRING" id="415425.SAMN05444363_0288"/>